<proteinExistence type="predicted"/>
<sequence length="122" mass="13955">MLAFATAGCGPLHRQSVDEWWQSVIEVDADDFTDIQHFTFQGIDYSHHFRFAFTDRSDVDAIIRRHVLKPDPTPSRLSSSSVPHWFHPTAQLDAFSNGDTDPSIVVWIDEDVSVAYFELVKF</sequence>
<dbReference type="Proteomes" id="UP000324479">
    <property type="component" value="Unassembled WGS sequence"/>
</dbReference>
<keyword evidence="2" id="KW-1185">Reference proteome</keyword>
<name>A0A5M6D0H6_9BACT</name>
<comment type="caution">
    <text evidence="1">The sequence shown here is derived from an EMBL/GenBank/DDBJ whole genome shotgun (WGS) entry which is preliminary data.</text>
</comment>
<protein>
    <submittedName>
        <fullName evidence="1">Uncharacterized protein</fullName>
    </submittedName>
</protein>
<accession>A0A5M6D0H6</accession>
<dbReference type="AlphaFoldDB" id="A0A5M6D0H6"/>
<evidence type="ECO:0000313" key="1">
    <source>
        <dbReference type="EMBL" id="KAA5538665.1"/>
    </source>
</evidence>
<evidence type="ECO:0000313" key="2">
    <source>
        <dbReference type="Proteomes" id="UP000324479"/>
    </source>
</evidence>
<organism evidence="1 2">
    <name type="scientific">Roseiconus nitratireducens</name>
    <dbReference type="NCBI Taxonomy" id="2605748"/>
    <lineage>
        <taxon>Bacteria</taxon>
        <taxon>Pseudomonadati</taxon>
        <taxon>Planctomycetota</taxon>
        <taxon>Planctomycetia</taxon>
        <taxon>Pirellulales</taxon>
        <taxon>Pirellulaceae</taxon>
        <taxon>Roseiconus</taxon>
    </lineage>
</organism>
<reference evidence="1 2" key="1">
    <citation type="submission" date="2019-08" db="EMBL/GenBank/DDBJ databases">
        <authorList>
            <person name="Dhanesh K."/>
            <person name="Kumar G."/>
            <person name="Sasikala C."/>
            <person name="Venkata Ramana C."/>
        </authorList>
    </citation>
    <scope>NUCLEOTIDE SEQUENCE [LARGE SCALE GENOMIC DNA]</scope>
    <source>
        <strain evidence="1 2">JC645</strain>
    </source>
</reference>
<gene>
    <name evidence="1" type="ORF">FYK55_26860</name>
</gene>
<dbReference type="EMBL" id="VWOX01000028">
    <property type="protein sequence ID" value="KAA5538665.1"/>
    <property type="molecule type" value="Genomic_DNA"/>
</dbReference>